<keyword evidence="3" id="KW-1185">Reference proteome</keyword>
<dbReference type="AlphaFoldDB" id="A0ABD3QMY9"/>
<name>A0ABD3QMY9_9STRA</name>
<feature type="region of interest" description="Disordered" evidence="1">
    <location>
        <begin position="184"/>
        <end position="225"/>
    </location>
</feature>
<dbReference type="Gene3D" id="3.40.50.300">
    <property type="entry name" value="P-loop containing nucleotide triphosphate hydrolases"/>
    <property type="match status" value="1"/>
</dbReference>
<feature type="compositionally biased region" description="Basic and acidic residues" evidence="1">
    <location>
        <begin position="315"/>
        <end position="329"/>
    </location>
</feature>
<evidence type="ECO:0008006" key="4">
    <source>
        <dbReference type="Google" id="ProtNLM"/>
    </source>
</evidence>
<feature type="region of interest" description="Disordered" evidence="1">
    <location>
        <begin position="133"/>
        <end position="161"/>
    </location>
</feature>
<sequence length="857" mass="95827">MDSWWNSIFGTGKSHPPTPGKSCHDPDDAAPTMDDRDTTTTTMAADANDTHPVVPPSQPEEQSSSFAMNPNSANHGDAPCHHNEDDSTERQTLQRRRVTVHRFDTRLTAITRAMLHLSDGSYSLHCDNGNDYSGNTDHGRDDDTQINIDDPRDDCRNNAPTGWKEQYNELFGLLKRGLLGYDTDDDARPSETMAMKHTKESSDANNEEKSRKKKNAHSNVSAVLMGPRGQGKSFILERCLADLSLLAGKRTKQQQSQQQQPQSQYHDTEVAFRVVRLNGLLYGGENAVACTREIARQIGDMAKGGGGRRKRRDGRRIEETERKEKRIKQACDAPSALRDGGGDSAHVPSTKQTKGFGIMSNTIASIDSPATNCDDIDNEHRNEFGNRRSGFNTNLALLDEALRTARIDNIPILIILEELDAFIAKGRYINKHTRSVQDREDNAGISGSNDRQLLLYHLLDRVADHKYLVSLVGLTTNLSTVSKFEKRVLSRAEGTSKFIYFGRMSQYDDLVEGLLMAFHSPLDSLLAKSGDDEKEYPESEAMMELRKDVEYILRGGDRYHEEDNEVDDDYSIVRRVIERNYEVRDMDMRWFCRVLDVALGLLASDIESSKMSYMQSLSDDVERSHNAEDPANVKLTPSHFAIALNALGASICDTMRTRRPGIPSSDSLMLIRWGKLLGDPNHYSTVVGNEPRLRALLDLSGPQVAVLLAAQRILARDDSLYTTEDAVDSFRKQGAHGSSRTIAKFAAPLSYQRIHDEYTTSFVASGRYTTSSDRYPSHILRRAFIDLLELDLIRLKKDHSGGGPLQYEHCDVLSTGATITHLPLLVNLQMEEEFMGLLIAGVLHCSTALREWGMKTS</sequence>
<protein>
    <recommendedName>
        <fullName evidence="4">Origin recognition complex subunit 4</fullName>
    </recommendedName>
</protein>
<gene>
    <name evidence="2" type="ORF">HJC23_000980</name>
</gene>
<accession>A0ABD3QMY9</accession>
<evidence type="ECO:0000256" key="1">
    <source>
        <dbReference type="SAM" id="MobiDB-lite"/>
    </source>
</evidence>
<comment type="caution">
    <text evidence="2">The sequence shown here is derived from an EMBL/GenBank/DDBJ whole genome shotgun (WGS) entry which is preliminary data.</text>
</comment>
<organism evidence="2 3">
    <name type="scientific">Cyclotella cryptica</name>
    <dbReference type="NCBI Taxonomy" id="29204"/>
    <lineage>
        <taxon>Eukaryota</taxon>
        <taxon>Sar</taxon>
        <taxon>Stramenopiles</taxon>
        <taxon>Ochrophyta</taxon>
        <taxon>Bacillariophyta</taxon>
        <taxon>Coscinodiscophyceae</taxon>
        <taxon>Thalassiosirophycidae</taxon>
        <taxon>Stephanodiscales</taxon>
        <taxon>Stephanodiscaceae</taxon>
        <taxon>Cyclotella</taxon>
    </lineage>
</organism>
<dbReference type="InterPro" id="IPR027417">
    <property type="entry name" value="P-loop_NTPase"/>
</dbReference>
<feature type="compositionally biased region" description="Basic and acidic residues" evidence="1">
    <location>
        <begin position="78"/>
        <end position="89"/>
    </location>
</feature>
<feature type="compositionally biased region" description="Basic and acidic residues" evidence="1">
    <location>
        <begin position="22"/>
        <end position="38"/>
    </location>
</feature>
<feature type="compositionally biased region" description="Low complexity" evidence="1">
    <location>
        <begin position="39"/>
        <end position="52"/>
    </location>
</feature>
<proteinExistence type="predicted"/>
<evidence type="ECO:0000313" key="3">
    <source>
        <dbReference type="Proteomes" id="UP001516023"/>
    </source>
</evidence>
<dbReference type="Proteomes" id="UP001516023">
    <property type="component" value="Unassembled WGS sequence"/>
</dbReference>
<reference evidence="2 3" key="1">
    <citation type="journal article" date="2020" name="G3 (Bethesda)">
        <title>Improved Reference Genome for Cyclotella cryptica CCMP332, a Model for Cell Wall Morphogenesis, Salinity Adaptation, and Lipid Production in Diatoms (Bacillariophyta).</title>
        <authorList>
            <person name="Roberts W.R."/>
            <person name="Downey K.M."/>
            <person name="Ruck E.C."/>
            <person name="Traller J.C."/>
            <person name="Alverson A.J."/>
        </authorList>
    </citation>
    <scope>NUCLEOTIDE SEQUENCE [LARGE SCALE GENOMIC DNA]</scope>
    <source>
        <strain evidence="2 3">CCMP332</strain>
    </source>
</reference>
<dbReference type="PANTHER" id="PTHR12087">
    <property type="entry name" value="ORIGIN RECOGNITION COMPLEX SUBUNIT 4"/>
    <property type="match status" value="1"/>
</dbReference>
<feature type="region of interest" description="Disordered" evidence="1">
    <location>
        <begin position="1"/>
        <end position="93"/>
    </location>
</feature>
<dbReference type="EMBL" id="JABMIG020000026">
    <property type="protein sequence ID" value="KAL3801542.1"/>
    <property type="molecule type" value="Genomic_DNA"/>
</dbReference>
<feature type="compositionally biased region" description="Basic and acidic residues" evidence="1">
    <location>
        <begin position="137"/>
        <end position="156"/>
    </location>
</feature>
<feature type="region of interest" description="Disordered" evidence="1">
    <location>
        <begin position="301"/>
        <end position="353"/>
    </location>
</feature>
<evidence type="ECO:0000313" key="2">
    <source>
        <dbReference type="EMBL" id="KAL3801542.1"/>
    </source>
</evidence>
<feature type="compositionally biased region" description="Basic and acidic residues" evidence="1">
    <location>
        <begin position="197"/>
        <end position="210"/>
    </location>
</feature>
<dbReference type="PANTHER" id="PTHR12087:SF0">
    <property type="entry name" value="ORIGIN RECOGNITION COMPLEX SUBUNIT 4"/>
    <property type="match status" value="1"/>
</dbReference>
<dbReference type="InterPro" id="IPR016527">
    <property type="entry name" value="ORC4"/>
</dbReference>